<protein>
    <recommendedName>
        <fullName evidence="2 3">Heme chaperone HemW</fullName>
    </recommendedName>
</protein>
<dbReference type="GO" id="GO:0004109">
    <property type="term" value="F:coproporphyrinogen oxidase activity"/>
    <property type="evidence" value="ECO:0007669"/>
    <property type="project" value="InterPro"/>
</dbReference>
<gene>
    <name evidence="5" type="ORF">A4Z71_02930</name>
</gene>
<dbReference type="CDD" id="cd01335">
    <property type="entry name" value="Radical_SAM"/>
    <property type="match status" value="1"/>
</dbReference>
<keyword evidence="3" id="KW-0004">4Fe-4S</keyword>
<dbReference type="InterPro" id="IPR007197">
    <property type="entry name" value="rSAM"/>
</dbReference>
<dbReference type="KEGG" id="rpla:A4Z71_02930"/>
<feature type="domain" description="Radical SAM core" evidence="4">
    <location>
        <begin position="24"/>
        <end position="267"/>
    </location>
</feature>
<evidence type="ECO:0000256" key="1">
    <source>
        <dbReference type="ARBA" id="ARBA00006100"/>
    </source>
</evidence>
<dbReference type="InterPro" id="IPR006638">
    <property type="entry name" value="Elp3/MiaA/NifB-like_rSAM"/>
</dbReference>
<dbReference type="SMART" id="SM00729">
    <property type="entry name" value="Elp3"/>
    <property type="match status" value="1"/>
</dbReference>
<comment type="subcellular location">
    <subcellularLocation>
        <location evidence="3">Cytoplasm</location>
    </subcellularLocation>
</comment>
<dbReference type="SFLD" id="SFLDF00562">
    <property type="entry name" value="HemN-like__clustered_with_heat"/>
    <property type="match status" value="1"/>
</dbReference>
<dbReference type="STRING" id="535712.A4Z71_02930"/>
<comment type="function">
    <text evidence="3">Probably acts as a heme chaperone, transferring heme to an unknown acceptor. Binds one molecule of heme per monomer, possibly covalently. Binds 1 [4Fe-4S] cluster. The cluster is coordinated with 3 cysteines and an exchangeable S-adenosyl-L-methionine.</text>
</comment>
<keyword evidence="3" id="KW-0411">Iron-sulfur</keyword>
<dbReference type="PROSITE" id="PS51918">
    <property type="entry name" value="RADICAL_SAM"/>
    <property type="match status" value="1"/>
</dbReference>
<dbReference type="InterPro" id="IPR004559">
    <property type="entry name" value="HemW-like"/>
</dbReference>
<dbReference type="RefSeq" id="WP_070954460.1">
    <property type="nucleotide sequence ID" value="NZ_CP015208.1"/>
</dbReference>
<dbReference type="AlphaFoldDB" id="A0A1D9DYS8"/>
<keyword evidence="6" id="KW-1185">Reference proteome</keyword>
<keyword evidence="3" id="KW-0949">S-adenosyl-L-methionine</keyword>
<dbReference type="Pfam" id="PF04055">
    <property type="entry name" value="Radical_SAM"/>
    <property type="match status" value="1"/>
</dbReference>
<dbReference type="GO" id="GO:0006779">
    <property type="term" value="P:porphyrin-containing compound biosynthetic process"/>
    <property type="evidence" value="ECO:0007669"/>
    <property type="project" value="InterPro"/>
</dbReference>
<dbReference type="SFLD" id="SFLDG01082">
    <property type="entry name" value="B12-binding_domain_containing"/>
    <property type="match status" value="1"/>
</dbReference>
<dbReference type="PANTHER" id="PTHR13932">
    <property type="entry name" value="COPROPORPHYRINIGEN III OXIDASE"/>
    <property type="match status" value="1"/>
</dbReference>
<keyword evidence="3" id="KW-0143">Chaperone</keyword>
<keyword evidence="3" id="KW-0349">Heme</keyword>
<evidence type="ECO:0000256" key="3">
    <source>
        <dbReference type="RuleBase" id="RU364116"/>
    </source>
</evidence>
<evidence type="ECO:0000256" key="2">
    <source>
        <dbReference type="ARBA" id="ARBA00017228"/>
    </source>
</evidence>
<dbReference type="SFLD" id="SFLDS00029">
    <property type="entry name" value="Radical_SAM"/>
    <property type="match status" value="1"/>
</dbReference>
<comment type="similarity">
    <text evidence="1">Belongs to the anaerobic coproporphyrinogen-III oxidase family. HemW subfamily.</text>
</comment>
<dbReference type="InterPro" id="IPR023404">
    <property type="entry name" value="rSAM_horseshoe"/>
</dbReference>
<accession>A0A1D9DYS8</accession>
<reference evidence="5 6" key="1">
    <citation type="journal article" date="2016" name="Biochim. Biophys. Acta">
        <title>Photochemical characterization of actinorhodopsin and its functional existence in the natural host.</title>
        <authorList>
            <person name="Nakamura S."/>
            <person name="Kikukawa T."/>
            <person name="Tamogami J."/>
            <person name="Kamiya M."/>
            <person name="Aizawa T."/>
            <person name="Hahn M.W."/>
            <person name="Ihara K."/>
            <person name="Kamo N."/>
            <person name="Demura M."/>
        </authorList>
    </citation>
    <scope>NUCLEOTIDE SEQUENCE [LARGE SCALE GENOMIC DNA]</scope>
    <source>
        <strain evidence="5 6">MWH-Dar1</strain>
    </source>
</reference>
<dbReference type="NCBIfam" id="TIGR00539">
    <property type="entry name" value="hemN_rel"/>
    <property type="match status" value="1"/>
</dbReference>
<name>A0A1D9DYS8_9MICO</name>
<evidence type="ECO:0000313" key="6">
    <source>
        <dbReference type="Proteomes" id="UP000243784"/>
    </source>
</evidence>
<keyword evidence="3" id="KW-0479">Metal-binding</keyword>
<keyword evidence="3" id="KW-0963">Cytoplasm</keyword>
<sequence length="411" mass="45239">MASSQLAGEPIPDDGRLPESAVKRAADKSFHAYLHIPFCSVRCGYCDFNTYTATELQGVSQDEFHQTIISEIQFSALALTKSGIQVPKLKTIFFGGGTPTKLQPSAFSAVLNSLVQNFGFDDNIEITTEANPDDLSERYLEQLAQAGVNRISIGMQSSVDRVLKILDRTHNPEGVAKAVGWAKALGLKTSVDLIYGSPTETLAEWRQSLEAAFELDPGHISAYSLIVEDGTKMARKIKRGELPEPDSDLQADMYELLDELAQQRGYRWYELSNFAKSPDLESAHNIAYWQNQNWWGYGPGAHSHVGGVRWWNKKHPATYSESLRGNVSPGFAREVLDVTTSLEEQILLQSRLRTGLPIATVKQINPEADKVISTLISDGLIEGHQAIQGKLVLSLNGRLLADRVIAALITG</sequence>
<evidence type="ECO:0000259" key="4">
    <source>
        <dbReference type="PROSITE" id="PS51918"/>
    </source>
</evidence>
<organism evidence="5 6">
    <name type="scientific">Candidatus Rhodoluna planktonica</name>
    <dbReference type="NCBI Taxonomy" id="535712"/>
    <lineage>
        <taxon>Bacteria</taxon>
        <taxon>Bacillati</taxon>
        <taxon>Actinomycetota</taxon>
        <taxon>Actinomycetes</taxon>
        <taxon>Micrococcales</taxon>
        <taxon>Microbacteriaceae</taxon>
        <taxon>Luna cluster</taxon>
        <taxon>Luna-1 subcluster</taxon>
        <taxon>Rhodoluna</taxon>
    </lineage>
</organism>
<keyword evidence="3" id="KW-0408">Iron</keyword>
<dbReference type="GO" id="GO:0051539">
    <property type="term" value="F:4 iron, 4 sulfur cluster binding"/>
    <property type="evidence" value="ECO:0007669"/>
    <property type="project" value="UniProtKB-UniRule"/>
</dbReference>
<dbReference type="Proteomes" id="UP000243784">
    <property type="component" value="Chromosome"/>
</dbReference>
<dbReference type="GO" id="GO:0005737">
    <property type="term" value="C:cytoplasm"/>
    <property type="evidence" value="ECO:0007669"/>
    <property type="project" value="UniProtKB-SubCell"/>
</dbReference>
<dbReference type="GO" id="GO:0046872">
    <property type="term" value="F:metal ion binding"/>
    <property type="evidence" value="ECO:0007669"/>
    <property type="project" value="UniProtKB-UniRule"/>
</dbReference>
<dbReference type="OrthoDB" id="9808022at2"/>
<proteinExistence type="inferred from homology"/>
<dbReference type="InterPro" id="IPR058240">
    <property type="entry name" value="rSAM_sf"/>
</dbReference>
<dbReference type="EMBL" id="CP015208">
    <property type="protein sequence ID" value="AOY55951.1"/>
    <property type="molecule type" value="Genomic_DNA"/>
</dbReference>
<dbReference type="SFLD" id="SFLDG01065">
    <property type="entry name" value="anaerobic_coproporphyrinogen-I"/>
    <property type="match status" value="1"/>
</dbReference>
<dbReference type="PANTHER" id="PTHR13932:SF5">
    <property type="entry name" value="RADICAL S-ADENOSYL METHIONINE DOMAIN-CONTAINING PROTEIN 1, MITOCHONDRIAL"/>
    <property type="match status" value="1"/>
</dbReference>
<dbReference type="Gene3D" id="3.80.30.20">
    <property type="entry name" value="tm_1862 like domain"/>
    <property type="match status" value="1"/>
</dbReference>
<dbReference type="InterPro" id="IPR034505">
    <property type="entry name" value="Coproporphyrinogen-III_oxidase"/>
</dbReference>
<evidence type="ECO:0000313" key="5">
    <source>
        <dbReference type="EMBL" id="AOY55951.1"/>
    </source>
</evidence>
<dbReference type="SUPFAM" id="SSF102114">
    <property type="entry name" value="Radical SAM enzymes"/>
    <property type="match status" value="1"/>
</dbReference>